<proteinExistence type="predicted"/>
<protein>
    <submittedName>
        <fullName evidence="5">Bromodomain containing protein</fullName>
    </submittedName>
</protein>
<dbReference type="SMART" id="SM00297">
    <property type="entry name" value="BROMO"/>
    <property type="match status" value="1"/>
</dbReference>
<evidence type="ECO:0000259" key="4">
    <source>
        <dbReference type="PROSITE" id="PS50014"/>
    </source>
</evidence>
<dbReference type="InterPro" id="IPR036427">
    <property type="entry name" value="Bromodomain-like_sf"/>
</dbReference>
<sequence length="163" mass="18660">MTLNKYQQTKCLEILDKMISWPMCSPFVNPVDPEKDNMPDYLQVIKNPMSLTDVKRKLQANEYSNVTDWQNDINLVFSNAKEYNGEDTVYSHMAMEASNWFNKKVSHFPTTAEEEWIGVLQRTSDHLLDILSHPPPELDPSGKLTVSTEETEEEKPIVDAPAA</sequence>
<dbReference type="SUPFAM" id="SSF47370">
    <property type="entry name" value="Bromodomain"/>
    <property type="match status" value="1"/>
</dbReference>
<organism evidence="5 6">
    <name type="scientific">Trichomonas vaginalis (strain ATCC PRA-98 / G3)</name>
    <dbReference type="NCBI Taxonomy" id="412133"/>
    <lineage>
        <taxon>Eukaryota</taxon>
        <taxon>Metamonada</taxon>
        <taxon>Parabasalia</taxon>
        <taxon>Trichomonadida</taxon>
        <taxon>Trichomonadidae</taxon>
        <taxon>Trichomonas</taxon>
    </lineage>
</organism>
<dbReference type="AlphaFoldDB" id="A2ETR9"/>
<reference evidence="5" key="2">
    <citation type="journal article" date="2007" name="Science">
        <title>Draft genome sequence of the sexually transmitted pathogen Trichomonas vaginalis.</title>
        <authorList>
            <person name="Carlton J.M."/>
            <person name="Hirt R.P."/>
            <person name="Silva J.C."/>
            <person name="Delcher A.L."/>
            <person name="Schatz M."/>
            <person name="Zhao Q."/>
            <person name="Wortman J.R."/>
            <person name="Bidwell S.L."/>
            <person name="Alsmark U.C.M."/>
            <person name="Besteiro S."/>
            <person name="Sicheritz-Ponten T."/>
            <person name="Noel C.J."/>
            <person name="Dacks J.B."/>
            <person name="Foster P.G."/>
            <person name="Simillion C."/>
            <person name="Van de Peer Y."/>
            <person name="Miranda-Saavedra D."/>
            <person name="Barton G.J."/>
            <person name="Westrop G.D."/>
            <person name="Mueller S."/>
            <person name="Dessi D."/>
            <person name="Fiori P.L."/>
            <person name="Ren Q."/>
            <person name="Paulsen I."/>
            <person name="Zhang H."/>
            <person name="Bastida-Corcuera F.D."/>
            <person name="Simoes-Barbosa A."/>
            <person name="Brown M.T."/>
            <person name="Hayes R.D."/>
            <person name="Mukherjee M."/>
            <person name="Okumura C.Y."/>
            <person name="Schneider R."/>
            <person name="Smith A.J."/>
            <person name="Vanacova S."/>
            <person name="Villalvazo M."/>
            <person name="Haas B.J."/>
            <person name="Pertea M."/>
            <person name="Feldblyum T.V."/>
            <person name="Utterback T.R."/>
            <person name="Shu C.L."/>
            <person name="Osoegawa K."/>
            <person name="de Jong P.J."/>
            <person name="Hrdy I."/>
            <person name="Horvathova L."/>
            <person name="Zubacova Z."/>
            <person name="Dolezal P."/>
            <person name="Malik S.B."/>
            <person name="Logsdon J.M. Jr."/>
            <person name="Henze K."/>
            <person name="Gupta A."/>
            <person name="Wang C.C."/>
            <person name="Dunne R.L."/>
            <person name="Upcroft J.A."/>
            <person name="Upcroft P."/>
            <person name="White O."/>
            <person name="Salzberg S.L."/>
            <person name="Tang P."/>
            <person name="Chiu C.-H."/>
            <person name="Lee Y.-S."/>
            <person name="Embley T.M."/>
            <person name="Coombs G.H."/>
            <person name="Mottram J.C."/>
            <person name="Tachezy J."/>
            <person name="Fraser-Liggett C.M."/>
            <person name="Johnson P.J."/>
        </authorList>
    </citation>
    <scope>NUCLEOTIDE SEQUENCE [LARGE SCALE GENOMIC DNA]</scope>
    <source>
        <strain evidence="5">G3</strain>
    </source>
</reference>
<dbReference type="CDD" id="cd04369">
    <property type="entry name" value="Bromodomain"/>
    <property type="match status" value="1"/>
</dbReference>
<accession>A2ETR9</accession>
<feature type="domain" description="Bromo" evidence="4">
    <location>
        <begin position="19"/>
        <end position="91"/>
    </location>
</feature>
<reference evidence="5" key="1">
    <citation type="submission" date="2006-10" db="EMBL/GenBank/DDBJ databases">
        <authorList>
            <person name="Amadeo P."/>
            <person name="Zhao Q."/>
            <person name="Wortman J."/>
            <person name="Fraser-Liggett C."/>
            <person name="Carlton J."/>
        </authorList>
    </citation>
    <scope>NUCLEOTIDE SEQUENCE</scope>
    <source>
        <strain evidence="5">G3</strain>
    </source>
</reference>
<evidence type="ECO:0000256" key="3">
    <source>
        <dbReference type="SAM" id="MobiDB-lite"/>
    </source>
</evidence>
<dbReference type="InParanoid" id="A2ETR9"/>
<evidence type="ECO:0000256" key="1">
    <source>
        <dbReference type="ARBA" id="ARBA00023117"/>
    </source>
</evidence>
<dbReference type="PRINTS" id="PR00503">
    <property type="entry name" value="BROMODOMAIN"/>
</dbReference>
<dbReference type="PROSITE" id="PS50014">
    <property type="entry name" value="BROMODOMAIN_2"/>
    <property type="match status" value="1"/>
</dbReference>
<evidence type="ECO:0000313" key="5">
    <source>
        <dbReference type="EMBL" id="EAY03950.1"/>
    </source>
</evidence>
<dbReference type="VEuPathDB" id="TrichDB:TVAGG3_0046010"/>
<keyword evidence="1 2" id="KW-0103">Bromodomain</keyword>
<dbReference type="RefSeq" id="XP_001316173.1">
    <property type="nucleotide sequence ID" value="XM_001316138.1"/>
</dbReference>
<name>A2ETR9_TRIV3</name>
<dbReference type="PANTHER" id="PTHR46136:SF1">
    <property type="entry name" value="TRANSCRIPTION FACTOR GTE11-RELATED"/>
    <property type="match status" value="1"/>
</dbReference>
<gene>
    <name evidence="5" type="ORF">TVAG_314800</name>
</gene>
<dbReference type="InterPro" id="IPR001487">
    <property type="entry name" value="Bromodomain"/>
</dbReference>
<evidence type="ECO:0000256" key="2">
    <source>
        <dbReference type="PROSITE-ProRule" id="PRU00035"/>
    </source>
</evidence>
<dbReference type="VEuPathDB" id="TrichDB:TVAG_314800"/>
<dbReference type="Pfam" id="PF00439">
    <property type="entry name" value="Bromodomain"/>
    <property type="match status" value="1"/>
</dbReference>
<evidence type="ECO:0000313" key="6">
    <source>
        <dbReference type="Proteomes" id="UP000001542"/>
    </source>
</evidence>
<dbReference type="InterPro" id="IPR052442">
    <property type="entry name" value="Env_Response_Regulator"/>
</dbReference>
<dbReference type="SMR" id="A2ETR9"/>
<keyword evidence="6" id="KW-1185">Reference proteome</keyword>
<dbReference type="Gene3D" id="1.20.920.10">
    <property type="entry name" value="Bromodomain-like"/>
    <property type="match status" value="1"/>
</dbReference>
<dbReference type="OrthoDB" id="21449at2759"/>
<dbReference type="STRING" id="5722.A2ETR9"/>
<dbReference type="KEGG" id="tva:4761798"/>
<feature type="region of interest" description="Disordered" evidence="3">
    <location>
        <begin position="133"/>
        <end position="163"/>
    </location>
</feature>
<dbReference type="eggNOG" id="KOG1472">
    <property type="taxonomic scope" value="Eukaryota"/>
</dbReference>
<dbReference type="PANTHER" id="PTHR46136">
    <property type="entry name" value="TRANSCRIPTION FACTOR GTE8"/>
    <property type="match status" value="1"/>
</dbReference>
<dbReference type="EMBL" id="DS113489">
    <property type="protein sequence ID" value="EAY03950.1"/>
    <property type="molecule type" value="Genomic_DNA"/>
</dbReference>
<dbReference type="Proteomes" id="UP000001542">
    <property type="component" value="Unassembled WGS sequence"/>
</dbReference>